<evidence type="ECO:0000313" key="2">
    <source>
        <dbReference type="Proteomes" id="UP000595278"/>
    </source>
</evidence>
<dbReference type="KEGG" id="eaz:JHT90_00770"/>
<dbReference type="EMBL" id="CP067393">
    <property type="protein sequence ID" value="QQP85830.1"/>
    <property type="molecule type" value="Genomic_DNA"/>
</dbReference>
<protein>
    <submittedName>
        <fullName evidence="1">DNA alkylation repair protein</fullName>
    </submittedName>
</protein>
<dbReference type="InterPro" id="IPR016024">
    <property type="entry name" value="ARM-type_fold"/>
</dbReference>
<dbReference type="InterPro" id="IPR014825">
    <property type="entry name" value="DNA_alkylation"/>
</dbReference>
<evidence type="ECO:0000313" key="1">
    <source>
        <dbReference type="EMBL" id="QQP85830.1"/>
    </source>
</evidence>
<dbReference type="Gene3D" id="1.25.10.90">
    <property type="match status" value="1"/>
</dbReference>
<dbReference type="PANTHER" id="PTHR34070:SF1">
    <property type="entry name" value="DNA ALKYLATION REPAIR PROTEIN"/>
    <property type="match status" value="1"/>
</dbReference>
<dbReference type="Pfam" id="PF08713">
    <property type="entry name" value="DNA_alkylation"/>
    <property type="match status" value="1"/>
</dbReference>
<gene>
    <name evidence="1" type="ORF">JHT90_00770</name>
</gene>
<proteinExistence type="predicted"/>
<dbReference type="PANTHER" id="PTHR34070">
    <property type="entry name" value="ARMADILLO-TYPE FOLD"/>
    <property type="match status" value="1"/>
</dbReference>
<accession>A0A974NFH6</accession>
<name>A0A974NFH6_9GAMM</name>
<reference evidence="1 2" key="1">
    <citation type="submission" date="2021-01" db="EMBL/GenBank/DDBJ databases">
        <title>Entomomonas sp. F2A isolated from a house cricket (Acheta domesticus).</title>
        <authorList>
            <person name="Spergser J."/>
            <person name="Busse H.-J."/>
        </authorList>
    </citation>
    <scope>NUCLEOTIDE SEQUENCE [LARGE SCALE GENOMIC DNA]</scope>
    <source>
        <strain evidence="1 2">F2A</strain>
    </source>
</reference>
<dbReference type="SUPFAM" id="SSF48371">
    <property type="entry name" value="ARM repeat"/>
    <property type="match status" value="1"/>
</dbReference>
<sequence>MTTNNLNLSKLIIDIQQQLKNNADQHTQVNSQRFFKETITAYGVKTAIVRKISKDLFKQIKDYPKQQIFKLCEKLWQSDYIEESIIACNLSYYLHKDYQPNDFKVFEKWLNNYVNNWATCDTLCNHTIGTFIEMYPDYIQQLNNWTHSANRWVKRGAAVTLIIPARKGLFLDNIFTITDTLLIDKDDMVQKGYGWLLKVASQTHLQAVFAYIMANKSTMPRTALRYAIEKMPTELKAQAMAK</sequence>
<dbReference type="RefSeq" id="WP_201092920.1">
    <property type="nucleotide sequence ID" value="NZ_CP067393.1"/>
</dbReference>
<keyword evidence="2" id="KW-1185">Reference proteome</keyword>
<dbReference type="Proteomes" id="UP000595278">
    <property type="component" value="Chromosome"/>
</dbReference>
<dbReference type="AlphaFoldDB" id="A0A974NFH6"/>
<dbReference type="CDD" id="cd06561">
    <property type="entry name" value="AlkD_like"/>
    <property type="match status" value="1"/>
</dbReference>
<organism evidence="1 2">
    <name type="scientific">Entomomonas asaccharolytica</name>
    <dbReference type="NCBI Taxonomy" id="2785331"/>
    <lineage>
        <taxon>Bacteria</taxon>
        <taxon>Pseudomonadati</taxon>
        <taxon>Pseudomonadota</taxon>
        <taxon>Gammaproteobacteria</taxon>
        <taxon>Pseudomonadales</taxon>
        <taxon>Pseudomonadaceae</taxon>
        <taxon>Entomomonas</taxon>
    </lineage>
</organism>